<name>A0ABD6EHW0_9BILA</name>
<keyword evidence="3" id="KW-1185">Reference proteome</keyword>
<evidence type="ECO:0000256" key="1">
    <source>
        <dbReference type="SAM" id="MobiDB-lite"/>
    </source>
</evidence>
<gene>
    <name evidence="2" type="ORF">AB6A40_005520</name>
</gene>
<feature type="region of interest" description="Disordered" evidence="1">
    <location>
        <begin position="55"/>
        <end position="79"/>
    </location>
</feature>
<proteinExistence type="predicted"/>
<comment type="caution">
    <text evidence="2">The sequence shown here is derived from an EMBL/GenBank/DDBJ whole genome shotgun (WGS) entry which is preliminary data.</text>
</comment>
<accession>A0ABD6EHW0</accession>
<dbReference type="EMBL" id="JBGFUD010003551">
    <property type="protein sequence ID" value="MFH4978811.1"/>
    <property type="molecule type" value="Genomic_DNA"/>
</dbReference>
<reference evidence="2 3" key="1">
    <citation type="submission" date="2024-08" db="EMBL/GenBank/DDBJ databases">
        <title>Gnathostoma spinigerum genome.</title>
        <authorList>
            <person name="Gonzalez-Bertolin B."/>
            <person name="Monzon S."/>
            <person name="Zaballos A."/>
            <person name="Jimenez P."/>
            <person name="Dekumyoy P."/>
            <person name="Varona S."/>
            <person name="Cuesta I."/>
            <person name="Sumanam S."/>
            <person name="Adisakwattana P."/>
            <person name="Gasser R.B."/>
            <person name="Hernandez-Gonzalez A."/>
            <person name="Young N.D."/>
            <person name="Perteguer M.J."/>
        </authorList>
    </citation>
    <scope>NUCLEOTIDE SEQUENCE [LARGE SCALE GENOMIC DNA]</scope>
    <source>
        <strain evidence="2">AL3</strain>
        <tissue evidence="2">Liver</tissue>
    </source>
</reference>
<dbReference type="Proteomes" id="UP001608902">
    <property type="component" value="Unassembled WGS sequence"/>
</dbReference>
<dbReference type="AlphaFoldDB" id="A0ABD6EHW0"/>
<organism evidence="2 3">
    <name type="scientific">Gnathostoma spinigerum</name>
    <dbReference type="NCBI Taxonomy" id="75299"/>
    <lineage>
        <taxon>Eukaryota</taxon>
        <taxon>Metazoa</taxon>
        <taxon>Ecdysozoa</taxon>
        <taxon>Nematoda</taxon>
        <taxon>Chromadorea</taxon>
        <taxon>Rhabditida</taxon>
        <taxon>Spirurina</taxon>
        <taxon>Gnathostomatomorpha</taxon>
        <taxon>Gnathostomatoidea</taxon>
        <taxon>Gnathostomatidae</taxon>
        <taxon>Gnathostoma</taxon>
    </lineage>
</organism>
<evidence type="ECO:0000313" key="2">
    <source>
        <dbReference type="EMBL" id="MFH4978811.1"/>
    </source>
</evidence>
<sequence>MFRKLNRHFRTTQITNRNMKAGKRHDGTKIERNMQCRSLWSFSIDDHCTNRITKTAENNNDRNPSTHPSFYSSVFQSPASSPIAYPRTAVLAGATGAPYFGQP</sequence>
<evidence type="ECO:0000313" key="3">
    <source>
        <dbReference type="Proteomes" id="UP001608902"/>
    </source>
</evidence>
<protein>
    <submittedName>
        <fullName evidence="2">Uncharacterized protein</fullName>
    </submittedName>
</protein>